<feature type="region of interest" description="Disordered" evidence="2">
    <location>
        <begin position="2462"/>
        <end position="2485"/>
    </location>
</feature>
<feature type="domain" description="Duffy-binding-like" evidence="8">
    <location>
        <begin position="311"/>
        <end position="472"/>
    </location>
</feature>
<dbReference type="GO" id="GO:0046789">
    <property type="term" value="F:host cell surface receptor binding"/>
    <property type="evidence" value="ECO:0007669"/>
    <property type="project" value="InterPro"/>
</dbReference>
<evidence type="ECO:0000259" key="5">
    <source>
        <dbReference type="Pfam" id="PF15445"/>
    </source>
</evidence>
<dbReference type="Pfam" id="PF15447">
    <property type="entry name" value="NTS"/>
    <property type="match status" value="1"/>
</dbReference>
<dbReference type="Pfam" id="PF15445">
    <property type="entry name" value="ATS"/>
    <property type="match status" value="1"/>
</dbReference>
<dbReference type="VEuPathDB" id="PlasmoDB:PfGN01_040026300"/>
<feature type="region of interest" description="Disordered" evidence="2">
    <location>
        <begin position="40"/>
        <end position="74"/>
    </location>
</feature>
<dbReference type="VEuPathDB" id="PlasmoDB:PfSD01_120024300"/>
<dbReference type="InterPro" id="IPR041480">
    <property type="entry name" value="CIDR1_gamma"/>
</dbReference>
<dbReference type="VEuPathDB" id="PlasmoDB:PfNF54_060038100"/>
<feature type="domain" description="Duffy-antigen binding" evidence="4">
    <location>
        <begin position="1788"/>
        <end position="2002"/>
    </location>
</feature>
<dbReference type="VEuPathDB" id="PlasmoDB:PfCD01_020006000"/>
<dbReference type="VEuPathDB" id="PlasmoDB:PfNF166_000007900"/>
<feature type="domain" description="Duffy-antigen binding" evidence="4">
    <location>
        <begin position="1387"/>
        <end position="1566"/>
    </location>
</feature>
<feature type="region of interest" description="Disordered" evidence="2">
    <location>
        <begin position="2710"/>
        <end position="2754"/>
    </location>
</feature>
<gene>
    <name evidence="9" type="primary">var-1</name>
</gene>
<organism evidence="9">
    <name type="scientific">Plasmodium falciparum</name>
    <name type="common">malaria parasite P. falciparum</name>
    <dbReference type="NCBI Taxonomy" id="5833"/>
    <lineage>
        <taxon>Eukaryota</taxon>
        <taxon>Sar</taxon>
        <taxon>Alveolata</taxon>
        <taxon>Apicomplexa</taxon>
        <taxon>Aconoidasida</taxon>
        <taxon>Haemosporida</taxon>
        <taxon>Plasmodiidae</taxon>
        <taxon>Plasmodium</taxon>
        <taxon>Plasmodium (Laverania)</taxon>
    </lineage>
</organism>
<feature type="domain" description="Cysteine-rich interdomain region 1 gamma" evidence="7">
    <location>
        <begin position="2260"/>
        <end position="2313"/>
    </location>
</feature>
<feature type="region of interest" description="Disordered" evidence="2">
    <location>
        <begin position="512"/>
        <end position="538"/>
    </location>
</feature>
<evidence type="ECO:0000259" key="3">
    <source>
        <dbReference type="Pfam" id="PF03011"/>
    </source>
</evidence>
<dbReference type="InterPro" id="IPR004258">
    <property type="entry name" value="DBL"/>
</dbReference>
<feature type="compositionally biased region" description="Polar residues" evidence="2">
    <location>
        <begin position="2469"/>
        <end position="2479"/>
    </location>
</feature>
<feature type="compositionally biased region" description="Low complexity" evidence="2">
    <location>
        <begin position="2710"/>
        <end position="2732"/>
    </location>
</feature>
<proteinExistence type="evidence at protein level"/>
<evidence type="ECO:0000259" key="6">
    <source>
        <dbReference type="Pfam" id="PF15447"/>
    </source>
</evidence>
<dbReference type="PDBsum" id="2MUD"/>
<feature type="compositionally biased region" description="Gly residues" evidence="2">
    <location>
        <begin position="572"/>
        <end position="584"/>
    </location>
</feature>
<dbReference type="VEuPathDB" id="PlasmoDB:PF3D7_0412700"/>
<dbReference type="VEuPathDB" id="PlasmoDB:PfTG01_070016700"/>
<dbReference type="InterPro" id="IPR029211">
    <property type="entry name" value="PfEMP1_ATS"/>
</dbReference>
<dbReference type="VEuPathDB" id="PlasmoDB:PF3D7_0632500"/>
<dbReference type="Pfam" id="PF22672">
    <property type="entry name" value="DBL_C"/>
    <property type="match status" value="2"/>
</dbReference>
<dbReference type="FunFam" id="1.20.58.1930:FF:000001">
    <property type="entry name" value="Erythrocyte membrane protein 1, PfEMP1"/>
    <property type="match status" value="1"/>
</dbReference>
<reference evidence="10" key="2">
    <citation type="journal article" date="2007" name="Biol. Chem.">
        <title>Structural modifications to a high-activity binding peptide located within the PfEMP1 NTS domain induce protection against P. falciparum malaria in Aotus monkeys.</title>
        <authorList>
            <person name="Curtidor H."/>
            <person name="Torres M.H."/>
            <person name="Alba M.P."/>
            <person name="Patarroyo M.E."/>
        </authorList>
    </citation>
    <scope>STRUCTURE BY NMR OF 21-40</scope>
</reference>
<feature type="region of interest" description="Disordered" evidence="2">
    <location>
        <begin position="1"/>
        <end position="23"/>
    </location>
</feature>
<dbReference type="FunFam" id="1.20.1310.20:FF:000001">
    <property type="entry name" value="Erythrocyte membrane protein 1, PfEMP1"/>
    <property type="match status" value="1"/>
</dbReference>
<dbReference type="Gene3D" id="1.20.58.1930">
    <property type="match status" value="1"/>
</dbReference>
<dbReference type="GO" id="GO:0016020">
    <property type="term" value="C:membrane"/>
    <property type="evidence" value="ECO:0007669"/>
    <property type="project" value="InterPro"/>
</dbReference>
<dbReference type="VEuPathDB" id="PlasmoDB:PfML01_080038800"/>
<dbReference type="VEuPathDB" id="PlasmoDB:PfGA01_060005600"/>
<dbReference type="VEuPathDB" id="PlasmoDB:PfDd2_070016000"/>
<feature type="domain" description="Duffy-antigen binding" evidence="4">
    <location>
        <begin position="958"/>
        <end position="1118"/>
    </location>
</feature>
<sequence>MVELAKMGPKEAAGGDDIEDESAKHMFDRIGKDVYDKVKEEAKERGKGLQGRLSEAKFEKNESDPQTPEDPCDLDHKYHTNVTTNVINPCADRSDVRFSDEYGGQCTHNRIKDSQQGDNKGACAPYRRLHVCDQNLEQIEPIKITNTHNLLVDVCMAAKFEGQSITQDYPKYQATYGDSPSQICTMLARSFADIGDIVRGRDLYLGNPQEIKQRQQLENNLKTIFGKIYEKLNGAEARYGNDPEFFKLREDWWTANRETVWKAITCNAWGNTYFHATCNRGERTKGYCRCNDDQVPTYFDYVPQYLRWFEEWAEDFCRKKNKKIKDVKRNCRGKDKEDKDRYCSRNGYDCEKTKRAIGKLRYGKQCISCLYACNPYVDWINNQKEQFDKQKKKYDEEIKKYENGASGGSRQKRDAGGTTTTNYDGYEKKFYDELNKSEYRTVDKFLEKLSNEEICTKVKDEEGGTIDFKNVNSDSTSGASGTNVESQGTFYRSKYCQPCPYCGVKKVNNGGSSNEWEEKNNGKCKSGKLYEPKPDKEGTTITILKSGKGHDDIEEKLNKFCDEKNGDTINSGGSGTGGSGGGNSGRQELYEEWKCYKGEDVVKVGHDEDDEEDYENVKNAGGLCILKNQKKNKEEGGNTSEKEPDEIQKTFNPFFYYWVAHMLKDSIHWKKKLQRCLQNGNRIKCGNNKCNNDCECFKRWITQKKDEWGKIVQHFKTQNIKGRGGSDNTAELIPFDHDYVLQYNLQEEFLKGDSEDASEEKSENSLDAEEAEELKHLREIIESEDNNQEASVGGGVTEQKNIMDKLLNYEKDEADLCLEIHEDEEEEKEKGDGNECIEEGENFRYNPCSGESGNKRYPVLANKVAYQMHHKAKTQLASRAGRSALRGDISLAQFKNGRNGSTLKGQICKINENYSNDSRGNSGGPCTGKDGDHGGVRMRIGTEWSNIEGKKQTSYKNVFLPPRREHMCTSNLENLDVGSVTKNDKASHSLLGDVQLAAKTDAAEIIKRYKDQNNIQLTDPIQQKDQEAMCRAVRYSFADLGDIIRGRDMWDEDKSSTDMETRLITVFKNIKEKHDGIKDNPKYTGDESKKPAYKKLRADWWEANRHQVWRAMKCATKGIICPGMPVDDYIPQRLRWMTEWAEWYCKAQSQEYDKLKKICADCMSKGDGKCTQGDVDCGKCKAACDKYKEEIEKWNEQWRKISDKYNLLYLQAKTTSTNPGRTVLGDDDPDYQQMVDFLTPIHKASIAARVLVKRAAGSPTEIAAAAPITPYSTAAGYIHQEIGYGGCQEQTQFCEKKHGATSTSTTKENKEYTFKQPPPEYATACDCINRSQTEEPKKKEENVESACKIVEKILEGKNGRTTVGECNPKESYPDWDCKNNIDISHDGACMPPRRQKLCLYYIAHESQTENIKTDDNLKDAFIKTAAAETFLSWQYYKSKNDSEAKILDRGLIPSQFLRSMMYTFGDYRDICLNTDISKKQNDVAKAKDKIGKFFSKDGSKSPSGLSRQEWWKTNGPEIWKGMLCALTKYVTDTDNKRKIKNDYSYDKVNQSQNGNPSLEEFAAKPQFLRWMIEWGEEFCAERQKKENIIKDACNEINSTQQCNDAKHRCNQACRAYQEYVENKKKEFSGQTNNFVLKANVQPQDPEYKGYEYKDGVQPIQGNEYLLQKCDNNKCSCMDGNVLSVSPKEKPFGKYAHKYPEKCDCYQGKHVPSIPPPPPPVQPQPEAPTVTVDVCSIVKTLFKDTNNFSDACGLKYGKTAPSSWKCIPSDTKSGAGATTGKSGSDSGSICIPPRRRRLYVGKLQEWATALPQGEGAAPSHSRADDLRNAFIQSAAIETFFLWDRYKEEKKPQGDGSQQALSQLTSTYSDDEEDPPDKLLQNGKIPPDFLRLMFYTLGDYRDILVHGGNTSDSGNTNGSNNNNIVLEASGNKEDMQKIQEKIEQILPKNGGTPLVPKSSAQTPDKWWNEHAESIWKGMICALTYTEKNPDTSARGDENKIEKDDEVYEKFFGSTADKHGTASTPTGTYKTQYDYEKVKLEDTSGAKTPSASSDTPLLSDFVLRPPYFRYLEEWGQNFCKKRKHKLAQIKHECKVEENGGGSRRGGITRQYSGDGEACNEMLPKNDGTVPDLEKPSCAKPCSSYRKWIESKGKEFEKQEKAYEQQKDKCVNGSNKHDNGFCETLTTSSKAKDFLKTLGPCKPNNVEGKTIFDDDKTFKHTKDCDPCLKFSVNCKKDECDNSKGTDCRNKNSIDATDIENGVDSTVLEMRVSADSKSGFNGDGLENACRGAGIFEGIRKDEWKCRNVCGYVVCKPENVNGEAKGKHIIQIRALVKRWVEYFFEDYNKIKHKISHRIKNGEISPCIKNCVEKWVDQKRKEWKEITERFKDQYKNDNSDDDNVRSFLETLIPQITDANAKNKVIKLSKFGNSCGCSASANEQNKNGEYKDAIDCMLKKLKDKIGECEKKHHQTSDTECSDTPQPQTLEDETLDDDIETEEAKKNMMPKICENVLKTAQQEDEGGCVPAENSEEPAATDSGKETPEQTPVLKPEEEAVPEPPPPPPQEKAPAPIPQPQPPTPPTQLLDNPHVLTALVTSTLAWSVGIGFATFTYFYLKKKTKSSVGNLFQILQIPKSDYDIPTKLSPNRYIPYTSGKYRGKRYIYLEGDSGTDSGYTDHYSDITSSESEYEEMDINDIYVPGSPKYKTLIEVVLEPSGNNTTASGNNTTASGNNTTASGKNTPSDTQNDIQNDGIPSSKITDNEWNQLKDEFISQYLQSEPNTEPNMLGYNVDNNTHPTTSHHNVEEKPFIMSIHDRNLFSGEEYNYDMFNSGNNPINISDSTNSMDSLTSNNHSPYNDKNDLYSGIDLINDALSGNHIDIYDEMLKRKENELFGTKHHTKHTNTYNVAKPARDDPITNQINLFHKWLDRHRDMCEKWKNNHERLPKLKELWENETHSGDINSGIPSGNHVLNTDVSIQIDMDNPKTKNEITNMDTNPDKSTMDTILDDLEKYNEPYYYDFYEDDIIYHDVDVEKSSMDDIYVDHNNVTNNNMDVPTKMHIEMNIVNNKKEIFEEEYPISDIWNI</sequence>
<dbReference type="FunFam" id="1.10.1900.40:FF:000001">
    <property type="entry name" value="Erythrocyte membrane protein 1"/>
    <property type="match status" value="1"/>
</dbReference>
<dbReference type="VEuPathDB" id="PlasmoDB:PfKH01_040026500"/>
<feature type="compositionally biased region" description="Basic and acidic residues" evidence="2">
    <location>
        <begin position="54"/>
        <end position="63"/>
    </location>
</feature>
<dbReference type="InterPro" id="IPR008602">
    <property type="entry name" value="Duffy-antigen-binding"/>
</dbReference>
<feature type="compositionally biased region" description="Low complexity" evidence="2">
    <location>
        <begin position="1768"/>
        <end position="1787"/>
    </location>
</feature>
<feature type="coiled-coil region" evidence="1">
    <location>
        <begin position="1177"/>
        <end position="1204"/>
    </location>
</feature>
<feature type="compositionally biased region" description="Pro residues" evidence="2">
    <location>
        <begin position="2552"/>
        <end position="2576"/>
    </location>
</feature>
<dbReference type="VEuPathDB" id="PlasmoDB:Pf7G8_120046700"/>
<dbReference type="Gene3D" id="1.20.1310.20">
    <property type="entry name" value="Duffy-antigen binding domain"/>
    <property type="match status" value="4"/>
</dbReference>
<dbReference type="SUPFAM" id="SSF140924">
    <property type="entry name" value="Duffy binding domain-like"/>
    <property type="match status" value="6"/>
</dbReference>
<dbReference type="VEuPathDB" id="PlasmoDB:PfKH02_060023700"/>
<feature type="domain" description="Plasmodium falciparum erythrocyte membrane protein 1 acidic terminal segment" evidence="5">
    <location>
        <begin position="2593"/>
        <end position="3078"/>
    </location>
</feature>
<dbReference type="VEuPathDB" id="PlasmoDB:PfIT_070016700"/>
<feature type="domain" description="Duffy-binding-like" evidence="3">
    <location>
        <begin position="2329"/>
        <end position="2466"/>
    </location>
</feature>
<dbReference type="InterPro" id="IPR042202">
    <property type="entry name" value="Duffy-ag-bd_sf"/>
</dbReference>
<dbReference type="FunFam" id="1.20.1310.20:FF:000023">
    <property type="entry name" value="Erythrocyte membrane protein 1, PfEMP1"/>
    <property type="match status" value="1"/>
</dbReference>
<dbReference type="SMR" id="Q26031"/>
<dbReference type="VEuPathDB" id="PlasmoDB:PfSN01_000016000"/>
<dbReference type="InterPro" id="IPR029210">
    <property type="entry name" value="PfEMP1_NTS"/>
</dbReference>
<dbReference type="FunFam" id="1.10.1900.40:FF:000002">
    <property type="entry name" value="Erythrocyte membrane protein 1, PfEMP1"/>
    <property type="match status" value="1"/>
</dbReference>
<dbReference type="FunFam" id="1.20.58.830:FF:000001">
    <property type="entry name" value="Erythrocyte membrane protein 1, PfEMP1"/>
    <property type="match status" value="1"/>
</dbReference>
<keyword evidence="1" id="KW-0175">Coiled coil</keyword>
<dbReference type="Gene3D" id="1.10.1900.40">
    <property type="entry name" value="Acidic terminal segments, variant surface antigen of PfEMP1"/>
    <property type="match status" value="2"/>
</dbReference>
<protein>
    <submittedName>
        <fullName evidence="9">Variant-specific surface protein</fullName>
    </submittedName>
</protein>
<dbReference type="FunFam" id="1.20.58.830:FF:000004">
    <property type="entry name" value="Erythrocyte membrane protein 1, PfEMP1"/>
    <property type="match status" value="1"/>
</dbReference>
<dbReference type="VEuPathDB" id="PlasmoDB:PfNF166_080012800"/>
<feature type="region of interest" description="Disordered" evidence="2">
    <location>
        <begin position="1848"/>
        <end position="1881"/>
    </location>
</feature>
<dbReference type="VEuPathDB" id="PlasmoDB:PfKE01_070016000"/>
<dbReference type="InterPro" id="IPR044932">
    <property type="entry name" value="PfEMP1_ATS_sf"/>
</dbReference>
<dbReference type="VEuPathDB" id="PlasmoDB:PfGB4_070017600"/>
<feature type="compositionally biased region" description="Basic and acidic residues" evidence="2">
    <location>
        <begin position="528"/>
        <end position="538"/>
    </location>
</feature>
<feature type="compositionally biased region" description="Polar residues" evidence="2">
    <location>
        <begin position="2733"/>
        <end position="2754"/>
    </location>
</feature>
<evidence type="ECO:0007829" key="10">
    <source>
        <dbReference type="PDB" id="2MUD"/>
    </source>
</evidence>
<evidence type="ECO:0000259" key="8">
    <source>
        <dbReference type="Pfam" id="PF22672"/>
    </source>
</evidence>
<dbReference type="InterPro" id="IPR054595">
    <property type="entry name" value="DBL_C"/>
</dbReference>
<accession>Q26031</accession>
<dbReference type="VEuPathDB" id="PlasmoDB:PfHB3_030028700"/>
<dbReference type="VEuPathDB" id="PlasmoDB:PfGA01_080012300"/>
<feature type="domain" description="Plasmodium falciparum erythrocyte membrane protein-1 N-terminal segment" evidence="6">
    <location>
        <begin position="22"/>
        <end position="57"/>
    </location>
</feature>
<dbReference type="Pfam" id="PF03011">
    <property type="entry name" value="PFEMP"/>
    <property type="match status" value="2"/>
</dbReference>
<dbReference type="VEuPathDB" id="PlasmoDB:PfNF135_020006200"/>
<dbReference type="VEuPathDB" id="PlasmoDB:Pf7G8-2_000390400"/>
<feature type="region of interest" description="Disordered" evidence="2">
    <location>
        <begin position="2514"/>
        <end position="2580"/>
    </location>
</feature>
<feature type="domain" description="Duffy-binding-like" evidence="3">
    <location>
        <begin position="654"/>
        <end position="824"/>
    </location>
</feature>
<dbReference type="EMBL" id="L40608">
    <property type="protein sequence ID" value="AAA75396.1"/>
    <property type="molecule type" value="Genomic_DNA"/>
</dbReference>
<dbReference type="VEuPathDB" id="PlasmoDB:PfGN01_070017000"/>
<feature type="region of interest" description="Disordered" evidence="2">
    <location>
        <begin position="752"/>
        <end position="771"/>
    </location>
</feature>
<feature type="region of interest" description="Disordered" evidence="2">
    <location>
        <begin position="1766"/>
        <end position="1788"/>
    </location>
</feature>
<dbReference type="EvolutionaryTrace" id="Q26031"/>
<name>Q26031_PLAFA</name>
<dbReference type="FunFam" id="1.20.58.830:FF:000009">
    <property type="entry name" value="Erythrocyte membrane protein 1, PfEMP1"/>
    <property type="match status" value="1"/>
</dbReference>
<reference evidence="9" key="1">
    <citation type="journal article" date="1995" name="Cell">
        <title>The large diverse gene family var encodes proteins involved in cytoadherence and antigenic variation of Plasmodium falciparum-infected erythrocytes.</title>
        <authorList>
            <person name="Su X.Z."/>
            <person name="Heatwole V.M."/>
            <person name="Wertheimer S.P."/>
            <person name="Guinet F."/>
            <person name="Herrfeldt J.A."/>
            <person name="Peterson D.S."/>
            <person name="Ravetch J.A."/>
            <person name="Wellems T.E."/>
        </authorList>
    </citation>
    <scope>NUCLEOTIDE SEQUENCE</scope>
    <source>
        <strain evidence="9">Dd2</strain>
    </source>
</reference>
<dbReference type="VEuPathDB" id="PlasmoDB:PfKE01_080014300"/>
<feature type="domain" description="Duffy-antigen binding" evidence="4">
    <location>
        <begin position="121"/>
        <end position="307"/>
    </location>
</feature>
<feature type="region of interest" description="Disordered" evidence="2">
    <location>
        <begin position="564"/>
        <end position="584"/>
    </location>
</feature>
<feature type="compositionally biased region" description="Basic and acidic residues" evidence="2">
    <location>
        <begin position="752"/>
        <end position="764"/>
    </location>
</feature>
<evidence type="ECO:0000259" key="4">
    <source>
        <dbReference type="Pfam" id="PF05424"/>
    </source>
</evidence>
<dbReference type="PIR" id="T28432">
    <property type="entry name" value="T28432"/>
</dbReference>
<dbReference type="VEuPathDB" id="PlasmoDB:PfTG01_000058000"/>
<dbReference type="VEuPathDB" id="PlasmoDB:PfML01_000032200"/>
<dbReference type="VEuPathDB" id="PlasmoDB:PfCD01_090005600"/>
<evidence type="ECO:0000256" key="1">
    <source>
        <dbReference type="SAM" id="Coils"/>
    </source>
</evidence>
<dbReference type="Gene3D" id="1.20.58.830">
    <property type="match status" value="5"/>
</dbReference>
<dbReference type="PDB" id="2MUD">
    <property type="method" value="NMR"/>
    <property type="chains" value="A=21-40"/>
</dbReference>
<dbReference type="VEuPathDB" id="PlasmoDB:PfSN01_040017700"/>
<dbReference type="Pfam" id="PF05424">
    <property type="entry name" value="Duffy_binding"/>
    <property type="match status" value="4"/>
</dbReference>
<dbReference type="VEuPathDB" id="PlasmoDB:PfNF54_070016900"/>
<feature type="domain" description="Duffy-binding-like" evidence="8">
    <location>
        <begin position="2070"/>
        <end position="2218"/>
    </location>
</feature>
<feature type="compositionally biased region" description="Polar residues" evidence="2">
    <location>
        <begin position="1853"/>
        <end position="1866"/>
    </location>
</feature>
<keyword evidence="10" id="KW-0002">3D-structure</keyword>
<evidence type="ECO:0000313" key="9">
    <source>
        <dbReference type="EMBL" id="AAA75396.1"/>
    </source>
</evidence>
<dbReference type="VEuPathDB" id="PlasmoDB:PfHB3_070016000"/>
<evidence type="ECO:0000259" key="7">
    <source>
        <dbReference type="Pfam" id="PF18562"/>
    </source>
</evidence>
<evidence type="ECO:0000256" key="2">
    <source>
        <dbReference type="SAM" id="MobiDB-lite"/>
    </source>
</evidence>
<dbReference type="Pfam" id="PF18562">
    <property type="entry name" value="CIDR1_gamma"/>
    <property type="match status" value="1"/>
</dbReference>